<sequence>MKFFTFSPPFLKSSLAVMHGGLMLTGRSRCRRHVSSPQNGTEKHREFSYKEVRTSLFDSGMKPETSHSSMNQDLAGTLANTKKNAGSCPERDSAHHPNASPITIPKFQPLVDEDVSVKTPAPFVPMDVFYRRRPNRFESAPSSAQLPTNPVAVAAHTVRGDELHSFDSGDATRGANPGEKLMAVRSLDSVTKWCPHSPFNAHIETPRILWTSLV</sequence>
<organism evidence="2 3">
    <name type="scientific">Neurospora intermedia</name>
    <dbReference type="NCBI Taxonomy" id="5142"/>
    <lineage>
        <taxon>Eukaryota</taxon>
        <taxon>Fungi</taxon>
        <taxon>Dikarya</taxon>
        <taxon>Ascomycota</taxon>
        <taxon>Pezizomycotina</taxon>
        <taxon>Sordariomycetes</taxon>
        <taxon>Sordariomycetidae</taxon>
        <taxon>Sordariales</taxon>
        <taxon>Sordariaceae</taxon>
        <taxon>Neurospora</taxon>
    </lineage>
</organism>
<accession>A0ABR3DAC6</accession>
<keyword evidence="3" id="KW-1185">Reference proteome</keyword>
<evidence type="ECO:0000313" key="3">
    <source>
        <dbReference type="Proteomes" id="UP001451303"/>
    </source>
</evidence>
<name>A0ABR3DAC6_NEUIN</name>
<reference evidence="2 3" key="1">
    <citation type="submission" date="2023-09" db="EMBL/GenBank/DDBJ databases">
        <title>Multi-omics analysis of a traditional fermented food reveals byproduct-associated fungal strains for waste-to-food upcycling.</title>
        <authorList>
            <consortium name="Lawrence Berkeley National Laboratory"/>
            <person name="Rekdal V.M."/>
            <person name="Villalobos-Escobedo J.M."/>
            <person name="Rodriguez-Valeron N."/>
            <person name="Garcia M.O."/>
            <person name="Vasquez D.P."/>
            <person name="Damayanti I."/>
            <person name="Sorensen P.M."/>
            <person name="Baidoo E.E."/>
            <person name="De Carvalho A.C."/>
            <person name="Riley R."/>
            <person name="Lipzen A."/>
            <person name="He G."/>
            <person name="Yan M."/>
            <person name="Haridas S."/>
            <person name="Daum C."/>
            <person name="Yoshinaga Y."/>
            <person name="Ng V."/>
            <person name="Grigoriev I.V."/>
            <person name="Munk R."/>
            <person name="Nuraida L."/>
            <person name="Wijaya C.H."/>
            <person name="Morales P.-C."/>
            <person name="Keasling J.D."/>
        </authorList>
    </citation>
    <scope>NUCLEOTIDE SEQUENCE [LARGE SCALE GENOMIC DNA]</scope>
    <source>
        <strain evidence="2 3">FGSC 2613</strain>
    </source>
</reference>
<evidence type="ECO:0000313" key="2">
    <source>
        <dbReference type="EMBL" id="KAL0469635.1"/>
    </source>
</evidence>
<dbReference type="Proteomes" id="UP001451303">
    <property type="component" value="Unassembled WGS sequence"/>
</dbReference>
<comment type="caution">
    <text evidence="2">The sequence shown here is derived from an EMBL/GenBank/DDBJ whole genome shotgun (WGS) entry which is preliminary data.</text>
</comment>
<dbReference type="EMBL" id="JAVLET010000005">
    <property type="protein sequence ID" value="KAL0469635.1"/>
    <property type="molecule type" value="Genomic_DNA"/>
</dbReference>
<proteinExistence type="predicted"/>
<feature type="region of interest" description="Disordered" evidence="1">
    <location>
        <begin position="80"/>
        <end position="104"/>
    </location>
</feature>
<gene>
    <name evidence="2" type="ORF">QR685DRAFT_295530</name>
</gene>
<evidence type="ECO:0000256" key="1">
    <source>
        <dbReference type="SAM" id="MobiDB-lite"/>
    </source>
</evidence>
<protein>
    <submittedName>
        <fullName evidence="2">Uncharacterized protein</fullName>
    </submittedName>
</protein>